<keyword evidence="6" id="KW-0675">Receptor</keyword>
<dbReference type="InterPro" id="IPR042340">
    <property type="entry name" value="FCER1G"/>
</dbReference>
<protein>
    <submittedName>
        <fullName evidence="10">T-cell surface glycoprotein CD3 zeta chain-like</fullName>
    </submittedName>
</protein>
<dbReference type="GO" id="GO:0032998">
    <property type="term" value="C:Fc-epsilon receptor I complex"/>
    <property type="evidence" value="ECO:0007669"/>
    <property type="project" value="InterPro"/>
</dbReference>
<accession>A0A7N8XZY9</accession>
<keyword evidence="4" id="KW-0391">Immunity</keyword>
<evidence type="ECO:0000256" key="3">
    <source>
        <dbReference type="ARBA" id="ARBA00022553"/>
    </source>
</evidence>
<feature type="region of interest" description="Disordered" evidence="7">
    <location>
        <begin position="56"/>
        <end position="127"/>
    </location>
</feature>
<evidence type="ECO:0000256" key="9">
    <source>
        <dbReference type="SAM" id="SignalP"/>
    </source>
</evidence>
<dbReference type="GO" id="GO:0019767">
    <property type="term" value="F:IgE receptor activity"/>
    <property type="evidence" value="ECO:0007669"/>
    <property type="project" value="InterPro"/>
</dbReference>
<dbReference type="RefSeq" id="XP_026150860.1">
    <property type="nucleotide sequence ID" value="XM_026295075.1"/>
</dbReference>
<sequence>MDKLRTGVFVVLFVLVLPASCEESFFTDPVICYFLDGILVVYSISVTALYFREKFSSSPPAVSNNEEDKGGIYQELERPKDADPYQELKPTKKKKKAAKKNKSKAAQPEDNNECLNLSRLPPSPSPH</sequence>
<evidence type="ECO:0000256" key="4">
    <source>
        <dbReference type="ARBA" id="ARBA00022859"/>
    </source>
</evidence>
<dbReference type="Ensembl" id="ENSMAMT00000057557.1">
    <property type="protein sequence ID" value="ENSMAMP00000058240.1"/>
    <property type="gene ID" value="ENSMAMG00000028131.1"/>
</dbReference>
<dbReference type="GeneID" id="113123245"/>
<evidence type="ECO:0000256" key="7">
    <source>
        <dbReference type="SAM" id="MobiDB-lite"/>
    </source>
</evidence>
<feature type="chain" id="PRO_5031427835" evidence="9">
    <location>
        <begin position="22"/>
        <end position="127"/>
    </location>
</feature>
<dbReference type="OrthoDB" id="9941225at2759"/>
<dbReference type="Proteomes" id="UP000261640">
    <property type="component" value="Unplaced"/>
</dbReference>
<dbReference type="PANTHER" id="PTHR16803">
    <property type="entry name" value="HIGH AFFINITY IMMUNOGLOBULIN EPSILON RECEPTOR GAMMA-SUBUNIT"/>
    <property type="match status" value="1"/>
</dbReference>
<dbReference type="InterPro" id="IPR021663">
    <property type="entry name" value="CD3_zeta/IgE_Fc_rcpt_gamma"/>
</dbReference>
<evidence type="ECO:0000313" key="10">
    <source>
        <dbReference type="Ensembl" id="ENSMAMP00000058240.1"/>
    </source>
</evidence>
<feature type="compositionally biased region" description="Basic residues" evidence="7">
    <location>
        <begin position="91"/>
        <end position="103"/>
    </location>
</feature>
<feature type="signal peptide" evidence="9">
    <location>
        <begin position="1"/>
        <end position="21"/>
    </location>
</feature>
<comment type="subcellular location">
    <subcellularLocation>
        <location evidence="1">Cell membrane</location>
        <topology evidence="1">Single-pass type I membrane protein</topology>
    </subcellularLocation>
</comment>
<keyword evidence="8" id="KW-0472">Membrane</keyword>
<evidence type="ECO:0000256" key="8">
    <source>
        <dbReference type="SAM" id="Phobius"/>
    </source>
</evidence>
<keyword evidence="11" id="KW-1185">Reference proteome</keyword>
<evidence type="ECO:0000256" key="6">
    <source>
        <dbReference type="ARBA" id="ARBA00023170"/>
    </source>
</evidence>
<reference evidence="10" key="1">
    <citation type="submission" date="2025-08" db="UniProtKB">
        <authorList>
            <consortium name="Ensembl"/>
        </authorList>
    </citation>
    <scope>IDENTIFICATION</scope>
</reference>
<dbReference type="PANTHER" id="PTHR16803:SF0">
    <property type="entry name" value="HIGH AFFINITY IMMUNOGLOBULIN EPSILON RECEPTOR SUBUNIT GAMMA"/>
    <property type="match status" value="1"/>
</dbReference>
<evidence type="ECO:0000256" key="5">
    <source>
        <dbReference type="ARBA" id="ARBA00023157"/>
    </source>
</evidence>
<keyword evidence="8" id="KW-1133">Transmembrane helix</keyword>
<keyword evidence="8" id="KW-0812">Transmembrane</keyword>
<evidence type="ECO:0000256" key="1">
    <source>
        <dbReference type="ARBA" id="ARBA00004251"/>
    </source>
</evidence>
<dbReference type="InParanoid" id="A0A7N8XZY9"/>
<reference evidence="10" key="2">
    <citation type="submission" date="2025-09" db="UniProtKB">
        <authorList>
            <consortium name="Ensembl"/>
        </authorList>
    </citation>
    <scope>IDENTIFICATION</scope>
</reference>
<proteinExistence type="predicted"/>
<name>A0A7N8XZY9_9TELE</name>
<feature type="compositionally biased region" description="Basic and acidic residues" evidence="7">
    <location>
        <begin position="66"/>
        <end position="83"/>
    </location>
</feature>
<dbReference type="Pfam" id="PF11628">
    <property type="entry name" value="TCR_zetazeta"/>
    <property type="match status" value="1"/>
</dbReference>
<evidence type="ECO:0000256" key="2">
    <source>
        <dbReference type="ARBA" id="ARBA00022475"/>
    </source>
</evidence>
<dbReference type="GeneTree" id="ENSGT00940000177034"/>
<evidence type="ECO:0000313" key="11">
    <source>
        <dbReference type="Proteomes" id="UP000261640"/>
    </source>
</evidence>
<organism evidence="10 11">
    <name type="scientific">Mastacembelus armatus</name>
    <name type="common">zig-zag eel</name>
    <dbReference type="NCBI Taxonomy" id="205130"/>
    <lineage>
        <taxon>Eukaryota</taxon>
        <taxon>Metazoa</taxon>
        <taxon>Chordata</taxon>
        <taxon>Craniata</taxon>
        <taxon>Vertebrata</taxon>
        <taxon>Euteleostomi</taxon>
        <taxon>Actinopterygii</taxon>
        <taxon>Neopterygii</taxon>
        <taxon>Teleostei</taxon>
        <taxon>Neoteleostei</taxon>
        <taxon>Acanthomorphata</taxon>
        <taxon>Anabantaria</taxon>
        <taxon>Synbranchiformes</taxon>
        <taxon>Mastacembelidae</taxon>
        <taxon>Mastacembelus</taxon>
    </lineage>
</organism>
<keyword evidence="5" id="KW-1015">Disulfide bond</keyword>
<dbReference type="GO" id="GO:0002376">
    <property type="term" value="P:immune system process"/>
    <property type="evidence" value="ECO:0007669"/>
    <property type="project" value="UniProtKB-KW"/>
</dbReference>
<dbReference type="AlphaFoldDB" id="A0A7N8XZY9"/>
<feature type="transmembrane region" description="Helical" evidence="8">
    <location>
        <begin position="31"/>
        <end position="51"/>
    </location>
</feature>
<keyword evidence="9" id="KW-0732">Signal</keyword>
<keyword evidence="2" id="KW-1003">Cell membrane</keyword>
<keyword evidence="3" id="KW-0597">Phosphoprotein</keyword>